<protein>
    <submittedName>
        <fullName evidence="1">Uncharacterized protein</fullName>
    </submittedName>
</protein>
<dbReference type="RefSeq" id="WP_380189952.1">
    <property type="nucleotide sequence ID" value="NZ_JBHTBQ010000044.1"/>
</dbReference>
<sequence length="857" mass="96255">MSKQNFSYDERNEELPEYDSLAGRHGRIRLLLGGKNTCTSKMKQEFFCLDCGAGSNGGWLMLFHNVRYGKGCPICASAQELIEAVATKWSAYRLVVIAKKQGMPNPATILYLVLPVDNPLPNNFQWIFTLLTRAAITSGIRNNERPGRVQDFAYGAATDVYRAWKDAFGDNGSICYAGKEKPGFTSPGPFFAIDTASRIMRPRACEDHISTRGVLEICAQECKDKEKDIAWRLESEPFGATIIGYNYTDTFGVRINYKNRFDLERTDTYYRAIETNWGQTKMRKGESLCFIILSGLFPSNDWQSNSRPEFLTYCVEGKTPSRLELDGYSEDLNLAFEYQGDHHYNTRDASTDSELNLKEIQARDAFKVDVCHKRGITLLVIPEIDLDPELFLKKICEICLDYLGRPIRHDIEIESVWEKWNDWCQNPLADFQDEVVRKLNGHQLISPKKEKIGKNSLVTYECGNCGAENKTLAKQIKDGSPRKACVQCKGQVAGTRRRDAKLDEWKSSSALPADFIANVMANSIVGETRYVCELGHNINVYNLEFANRHVIDGTFVCPECEAENLGVDASLVALQRNWDKSLADDLKLLGLSVFERMSPTNGQATALSSCASSRHQFVVTRNQVSALLRNECLNDLAIVPSACHECCYPGIDRDSASLLRSTVFHRLYILGAMYPQAKYLSGFDPTSWGDEFFSCGETHEDGTRHPPIRISFRNLQKTAKRYPQTHLCVACGLERGQIVGGGKTLNDLVAVMKVMREELGRRIKLPNMLSPPTVELVSGEISDKGEVSATKTRLRFWCGITGHDPVVATKDYYFNRAEARGRGFCSQCVELYGGKKAPLPTASNIRGLLRSCKIREK</sequence>
<gene>
    <name evidence="1" type="ORF">ACFQNF_19865</name>
</gene>
<keyword evidence="2" id="KW-1185">Reference proteome</keyword>
<dbReference type="EMBL" id="JBHTBQ010000044">
    <property type="protein sequence ID" value="MFC7422120.1"/>
    <property type="molecule type" value="Genomic_DNA"/>
</dbReference>
<dbReference type="Gene3D" id="3.40.960.10">
    <property type="entry name" value="VSR Endonuclease"/>
    <property type="match status" value="1"/>
</dbReference>
<evidence type="ECO:0000313" key="2">
    <source>
        <dbReference type="Proteomes" id="UP001596473"/>
    </source>
</evidence>
<name>A0ABW2R492_9NEIS</name>
<proteinExistence type="predicted"/>
<comment type="caution">
    <text evidence="1">The sequence shown here is derived from an EMBL/GenBank/DDBJ whole genome shotgun (WGS) entry which is preliminary data.</text>
</comment>
<evidence type="ECO:0000313" key="1">
    <source>
        <dbReference type="EMBL" id="MFC7422120.1"/>
    </source>
</evidence>
<reference evidence="2" key="1">
    <citation type="journal article" date="2019" name="Int. J. Syst. Evol. Microbiol.">
        <title>The Global Catalogue of Microorganisms (GCM) 10K type strain sequencing project: providing services to taxonomists for standard genome sequencing and annotation.</title>
        <authorList>
            <consortium name="The Broad Institute Genomics Platform"/>
            <consortium name="The Broad Institute Genome Sequencing Center for Infectious Disease"/>
            <person name="Wu L."/>
            <person name="Ma J."/>
        </authorList>
    </citation>
    <scope>NUCLEOTIDE SEQUENCE [LARGE SCALE GENOMIC DNA]</scope>
    <source>
        <strain evidence="2">CCUG 62945</strain>
    </source>
</reference>
<dbReference type="Proteomes" id="UP001596473">
    <property type="component" value="Unassembled WGS sequence"/>
</dbReference>
<accession>A0ABW2R492</accession>
<organism evidence="1 2">
    <name type="scientific">Iodobacter arcticus</name>
    <dbReference type="NCBI Taxonomy" id="590593"/>
    <lineage>
        <taxon>Bacteria</taxon>
        <taxon>Pseudomonadati</taxon>
        <taxon>Pseudomonadota</taxon>
        <taxon>Betaproteobacteria</taxon>
        <taxon>Neisseriales</taxon>
        <taxon>Chitinibacteraceae</taxon>
        <taxon>Iodobacter</taxon>
    </lineage>
</organism>